<keyword evidence="1" id="KW-0433">Leucine-rich repeat</keyword>
<dbReference type="Pfam" id="PF23282">
    <property type="entry name" value="WHD_ROQ1"/>
    <property type="match status" value="1"/>
</dbReference>
<comment type="caution">
    <text evidence="5">The sequence shown here is derived from an EMBL/GenBank/DDBJ whole genome shotgun (WGS) entry which is preliminary data.</text>
</comment>
<dbReference type="SMART" id="SM00255">
    <property type="entry name" value="TIR"/>
    <property type="match status" value="1"/>
</dbReference>
<proteinExistence type="predicted"/>
<gene>
    <name evidence="5" type="ORF">CTI12_AA325140</name>
</gene>
<dbReference type="SUPFAM" id="SSF52058">
    <property type="entry name" value="L domain-like"/>
    <property type="match status" value="1"/>
</dbReference>
<feature type="domain" description="TIR" evidence="4">
    <location>
        <begin position="14"/>
        <end position="201"/>
    </location>
</feature>
<dbReference type="InterPro" id="IPR027417">
    <property type="entry name" value="P-loop_NTPase"/>
</dbReference>
<evidence type="ECO:0000313" key="6">
    <source>
        <dbReference type="Proteomes" id="UP000245207"/>
    </source>
</evidence>
<evidence type="ECO:0000256" key="2">
    <source>
        <dbReference type="ARBA" id="ARBA00022737"/>
    </source>
</evidence>
<dbReference type="PRINTS" id="PR00364">
    <property type="entry name" value="DISEASERSIST"/>
</dbReference>
<keyword evidence="6" id="KW-1185">Reference proteome</keyword>
<dbReference type="PANTHER" id="PTHR11017">
    <property type="entry name" value="LEUCINE-RICH REPEAT-CONTAINING PROTEIN"/>
    <property type="match status" value="1"/>
</dbReference>
<reference evidence="5 6" key="1">
    <citation type="journal article" date="2018" name="Mol. Plant">
        <title>The genome of Artemisia annua provides insight into the evolution of Asteraceae family and artemisinin biosynthesis.</title>
        <authorList>
            <person name="Shen Q."/>
            <person name="Zhang L."/>
            <person name="Liao Z."/>
            <person name="Wang S."/>
            <person name="Yan T."/>
            <person name="Shi P."/>
            <person name="Liu M."/>
            <person name="Fu X."/>
            <person name="Pan Q."/>
            <person name="Wang Y."/>
            <person name="Lv Z."/>
            <person name="Lu X."/>
            <person name="Zhang F."/>
            <person name="Jiang W."/>
            <person name="Ma Y."/>
            <person name="Chen M."/>
            <person name="Hao X."/>
            <person name="Li L."/>
            <person name="Tang Y."/>
            <person name="Lv G."/>
            <person name="Zhou Y."/>
            <person name="Sun X."/>
            <person name="Brodelius P.E."/>
            <person name="Rose J.K.C."/>
            <person name="Tang K."/>
        </authorList>
    </citation>
    <scope>NUCLEOTIDE SEQUENCE [LARGE SCALE GENOMIC DNA]</scope>
    <source>
        <strain evidence="6">cv. Huhao1</strain>
        <tissue evidence="5">Leaf</tissue>
    </source>
</reference>
<dbReference type="Pfam" id="PF01582">
    <property type="entry name" value="TIR"/>
    <property type="match status" value="1"/>
</dbReference>
<evidence type="ECO:0000313" key="5">
    <source>
        <dbReference type="EMBL" id="PWA45977.1"/>
    </source>
</evidence>
<name>A0A2U1LAF1_ARTAN</name>
<evidence type="ECO:0000256" key="3">
    <source>
        <dbReference type="ARBA" id="ARBA00023027"/>
    </source>
</evidence>
<keyword evidence="2" id="KW-0677">Repeat</keyword>
<dbReference type="InterPro" id="IPR002182">
    <property type="entry name" value="NB-ARC"/>
</dbReference>
<dbReference type="Proteomes" id="UP000245207">
    <property type="component" value="Unassembled WGS sequence"/>
</dbReference>
<accession>A0A2U1LAF1</accession>
<dbReference type="Gene3D" id="3.80.10.10">
    <property type="entry name" value="Ribonuclease Inhibitor"/>
    <property type="match status" value="2"/>
</dbReference>
<dbReference type="PANTHER" id="PTHR11017:SF340">
    <property type="entry name" value="NB-ARC-RELATED"/>
    <property type="match status" value="1"/>
</dbReference>
<dbReference type="SUPFAM" id="SSF52200">
    <property type="entry name" value="Toll/Interleukin receptor TIR domain"/>
    <property type="match status" value="1"/>
</dbReference>
<sequence>MASSSSTSFSSRSWKYDVFLSFRGEDTRKTFVDHLYKALEDRLVRTYKDDITLTRGESVGPALLKAIEESHIAVIIFSKNYADSSWCLDELLHIMECREEMGLTVIPVFYDVDPSEVRYQKRKFGEAFSKQEMKNFMKAESWRKALTDASNISGWEPKNVANGYQNLKNRIVTTPYVTLTVTTPHEAAVIKKIVDAISDKLLSSNSDIDEELVGMRDRIKDLISRLDIGTGGAQMVGIWGVGGGGKTTLATSVYMKIKDRFQGHCIVDNIREESSKSGLRKLQGDMLSAVSKTKVEVHSVVEGKHKLKSMLCHRNVLVILDDVDHLDQLEALAGSHNWFGGGSRIIITTRDEHLLRKHKVDHVSPVRLLSRDEAIRLFNSHAYNEENHLRDYKKHSLAGVSYAAGLPLALKVIGSFLCDKDEKEWMSTLDRLKEIPESAIVEKLKISYDGLKKVEQELFLDIACFFRGKRKDDKMEILEACGFHPDIGIKVLIQKALITIDPRGNFDMHDLVQEMGHYIVRGEHPNNPEKHSRVWKREEINSMCLGGTTMVKENDETEVISPRSDIDYSKIVPKMKKLRWLFVWNWNSDEAPTSLSNELRYIEWNGYPGSRFPDSFQPTNLAVLKVYSGLQKELWKGWKHLPHLKVLQLWWINELVNTPDFDGFPSLQKLELYSCNKLEEIHPSLGNHKSLKYISVDCFNLKKFPRIDHMKKLENLKIISKHLNFEIPEIQSDMKNLVKLFLSGFRMQVFLSSVAVHCPNLISLNATEYDFLYRSGSNHFSKLDFKLSQLTVLVHLDLSYCNWLEKLPKFPPSIVIFVANGCQRLTDVRDSIRNCKWLCQVSVIKGGILNDGDRLLQSMLQGKAIENHSMVLELEGLQIPRELIRPRLRAGSRCTVQLPENWCNDFCGFLMCAVIEGDFYKRINPKITMKQVRGDFEDDVVWKESVDDKRTIGMYVSFGSLRNTAAWLDETYKVLSFSIALKSVFKDLELCRGFGVSLVPKTSGSGPTETSPPEYYYDRYKKKYDFKPKFEIKDDLTCTFEIPSITYYE</sequence>
<dbReference type="InterPro" id="IPR058192">
    <property type="entry name" value="WHD_ROQ1-like"/>
</dbReference>
<dbReference type="InterPro" id="IPR042197">
    <property type="entry name" value="Apaf_helical"/>
</dbReference>
<dbReference type="OrthoDB" id="1901675at2759"/>
<keyword evidence="5" id="KW-0675">Receptor</keyword>
<dbReference type="AlphaFoldDB" id="A0A2U1LAF1"/>
<dbReference type="Gene3D" id="3.40.50.10140">
    <property type="entry name" value="Toll/interleukin-1 receptor homology (TIR) domain"/>
    <property type="match status" value="1"/>
</dbReference>
<evidence type="ECO:0000259" key="4">
    <source>
        <dbReference type="PROSITE" id="PS50104"/>
    </source>
</evidence>
<evidence type="ECO:0000256" key="1">
    <source>
        <dbReference type="ARBA" id="ARBA00022614"/>
    </source>
</evidence>
<dbReference type="InterPro" id="IPR032675">
    <property type="entry name" value="LRR_dom_sf"/>
</dbReference>
<dbReference type="InterPro" id="IPR000157">
    <property type="entry name" value="TIR_dom"/>
</dbReference>
<keyword evidence="3" id="KW-0520">NAD</keyword>
<dbReference type="Gene3D" id="1.10.8.430">
    <property type="entry name" value="Helical domain of apoptotic protease-activating factors"/>
    <property type="match status" value="1"/>
</dbReference>
<protein>
    <submittedName>
        <fullName evidence="5">Toll/interleukin-1 receptor (TIR) domain-containing protein</fullName>
    </submittedName>
</protein>
<dbReference type="GO" id="GO:0006952">
    <property type="term" value="P:defense response"/>
    <property type="evidence" value="ECO:0007669"/>
    <property type="project" value="InterPro"/>
</dbReference>
<dbReference type="STRING" id="35608.A0A2U1LAF1"/>
<organism evidence="5 6">
    <name type="scientific">Artemisia annua</name>
    <name type="common">Sweet wormwood</name>
    <dbReference type="NCBI Taxonomy" id="35608"/>
    <lineage>
        <taxon>Eukaryota</taxon>
        <taxon>Viridiplantae</taxon>
        <taxon>Streptophyta</taxon>
        <taxon>Embryophyta</taxon>
        <taxon>Tracheophyta</taxon>
        <taxon>Spermatophyta</taxon>
        <taxon>Magnoliopsida</taxon>
        <taxon>eudicotyledons</taxon>
        <taxon>Gunneridae</taxon>
        <taxon>Pentapetalae</taxon>
        <taxon>asterids</taxon>
        <taxon>campanulids</taxon>
        <taxon>Asterales</taxon>
        <taxon>Asteraceae</taxon>
        <taxon>Asteroideae</taxon>
        <taxon>Anthemideae</taxon>
        <taxon>Artemisiinae</taxon>
        <taxon>Artemisia</taxon>
    </lineage>
</organism>
<dbReference type="SUPFAM" id="SSF52540">
    <property type="entry name" value="P-loop containing nucleoside triphosphate hydrolases"/>
    <property type="match status" value="1"/>
</dbReference>
<dbReference type="InterPro" id="IPR035897">
    <property type="entry name" value="Toll_tir_struct_dom_sf"/>
</dbReference>
<dbReference type="GO" id="GO:0007165">
    <property type="term" value="P:signal transduction"/>
    <property type="evidence" value="ECO:0007669"/>
    <property type="project" value="InterPro"/>
</dbReference>
<dbReference type="EMBL" id="PKPP01010509">
    <property type="protein sequence ID" value="PWA45977.1"/>
    <property type="molecule type" value="Genomic_DNA"/>
</dbReference>
<dbReference type="PROSITE" id="PS50104">
    <property type="entry name" value="TIR"/>
    <property type="match status" value="1"/>
</dbReference>
<dbReference type="InterPro" id="IPR044974">
    <property type="entry name" value="Disease_R_plants"/>
</dbReference>
<dbReference type="FunFam" id="3.40.50.10140:FF:000007">
    <property type="entry name" value="Disease resistance protein (TIR-NBS-LRR class)"/>
    <property type="match status" value="1"/>
</dbReference>
<dbReference type="Gene3D" id="3.40.50.300">
    <property type="entry name" value="P-loop containing nucleotide triphosphate hydrolases"/>
    <property type="match status" value="1"/>
</dbReference>
<dbReference type="GO" id="GO:0043531">
    <property type="term" value="F:ADP binding"/>
    <property type="evidence" value="ECO:0007669"/>
    <property type="project" value="InterPro"/>
</dbReference>
<dbReference type="Pfam" id="PF00931">
    <property type="entry name" value="NB-ARC"/>
    <property type="match status" value="1"/>
</dbReference>